<dbReference type="Proteomes" id="UP000028725">
    <property type="component" value="Unassembled WGS sequence"/>
</dbReference>
<protein>
    <submittedName>
        <fullName evidence="1">Uncharacterized protein</fullName>
    </submittedName>
</protein>
<proteinExistence type="predicted"/>
<dbReference type="EMBL" id="JMCB01000002">
    <property type="protein sequence ID" value="KFE71364.1"/>
    <property type="molecule type" value="Genomic_DNA"/>
</dbReference>
<dbReference type="AlphaFoldDB" id="A0A085WUK1"/>
<dbReference type="InterPro" id="IPR054271">
    <property type="entry name" value="DUF7002"/>
</dbReference>
<accession>A0A085WUK1</accession>
<evidence type="ECO:0000313" key="2">
    <source>
        <dbReference type="Proteomes" id="UP000028725"/>
    </source>
</evidence>
<sequence length="225" mass="25824">MSGIRADDFSERFPLLFHMAEAGSWPSIQRHGLLSTSALLDLFEVRGEQRVALEARHRPESVTLYHPRHGTAVVRDQKPMDDAGLLRSLSGGLSPTDWYQLLNARVFFWVTHERLTKLLNARAYRNKRQTVLTLDTARLLARHEARVMLSPLNSGATKPSAWPRGPDTFLPMVRYPFSSWDQRRKRRDPVVELTVTYSVPDIRDFVLRVEEYAGGKPDTLLFKAR</sequence>
<comment type="caution">
    <text evidence="1">The sequence shown here is derived from an EMBL/GenBank/DDBJ whole genome shotgun (WGS) entry which is preliminary data.</text>
</comment>
<dbReference type="RefSeq" id="WP_240486539.1">
    <property type="nucleotide sequence ID" value="NZ_JMCB01000002.1"/>
</dbReference>
<keyword evidence="2" id="KW-1185">Reference proteome</keyword>
<gene>
    <name evidence="1" type="ORF">DB31_3494</name>
</gene>
<dbReference type="Pfam" id="PF22531">
    <property type="entry name" value="DUF7002"/>
    <property type="match status" value="1"/>
</dbReference>
<dbReference type="STRING" id="394096.DB31_3494"/>
<evidence type="ECO:0000313" key="1">
    <source>
        <dbReference type="EMBL" id="KFE71364.1"/>
    </source>
</evidence>
<name>A0A085WUK1_9BACT</name>
<organism evidence="1 2">
    <name type="scientific">Hyalangium minutum</name>
    <dbReference type="NCBI Taxonomy" id="394096"/>
    <lineage>
        <taxon>Bacteria</taxon>
        <taxon>Pseudomonadati</taxon>
        <taxon>Myxococcota</taxon>
        <taxon>Myxococcia</taxon>
        <taxon>Myxococcales</taxon>
        <taxon>Cystobacterineae</taxon>
        <taxon>Archangiaceae</taxon>
        <taxon>Hyalangium</taxon>
    </lineage>
</organism>
<reference evidence="1 2" key="1">
    <citation type="submission" date="2014-04" db="EMBL/GenBank/DDBJ databases">
        <title>Genome assembly of Hyalangium minutum DSM 14724.</title>
        <authorList>
            <person name="Sharma G."/>
            <person name="Subramanian S."/>
        </authorList>
    </citation>
    <scope>NUCLEOTIDE SEQUENCE [LARGE SCALE GENOMIC DNA]</scope>
    <source>
        <strain evidence="1 2">DSM 14724</strain>
    </source>
</reference>